<evidence type="ECO:0000313" key="3">
    <source>
        <dbReference type="EMBL" id="CUO91364.1"/>
    </source>
</evidence>
<dbReference type="RefSeq" id="WP_055250728.1">
    <property type="nucleotide sequence ID" value="NZ_CABIXX010000005.1"/>
</dbReference>
<proteinExistence type="predicted"/>
<keyword evidence="2" id="KW-0472">Membrane</keyword>
<accession>A0A174IVE8</accession>
<feature type="region of interest" description="Disordered" evidence="1">
    <location>
        <begin position="508"/>
        <end position="544"/>
    </location>
</feature>
<keyword evidence="2" id="KW-1133">Transmembrane helix</keyword>
<dbReference type="AlphaFoldDB" id="A0A174IVE8"/>
<protein>
    <submittedName>
        <fullName evidence="3">Type V secretory pathway, adhesin AidA</fullName>
    </submittedName>
</protein>
<feature type="compositionally biased region" description="Basic and acidic residues" evidence="1">
    <location>
        <begin position="513"/>
        <end position="538"/>
    </location>
</feature>
<evidence type="ECO:0000256" key="2">
    <source>
        <dbReference type="SAM" id="Phobius"/>
    </source>
</evidence>
<feature type="transmembrane region" description="Helical" evidence="2">
    <location>
        <begin position="42"/>
        <end position="64"/>
    </location>
</feature>
<sequence>MAALFTTPKRNDTTAGTHVAEPDVRRRIGLAHGSWRRVTRRIVAGAVCALTVSSLLMPSVSLAAEWVKVGGNKYNTAASDEAGTWSWDGADDLKLNNYNGGEIQAAGKLNVNYSGTNIVTAEWIESINVSHGTNENAELNIQGDAGSTLSVTSTEDAILSTGNINIDGAGSVNATSTGFDAINAGGDLAIKGSGNVNATGASDGIRANGNITIDDSGAVTARATEDKGIGTDKNLTIKGGGTVEASSADGEALWSGGNINISDGSQVKASSEKDAAVEAKGGLAATNASLNVNGVEYGVYAHKGITLDHANVTVRAGKGRYGGAIALFTYQDDIVVKNGSTVDAFAEGEVSAAFSTRNDRPNEKGGHVYISDSVVKAIARYVENGDGPTPYSENQDGETSPEPQCENIGIIVQTSEGVTPAVISIIRSKVTAEGDTAAIFARAMSADGKAIGTIEIEGSTILTPEGGKVIDYRKLRDGIYEAGQTIGTGDTTVDSLYIKAVAKSTTIAPPEVAKPEGPKPDETKPAESKQDPKPEGAKTTKTVAVATTKAKTTGTLAATGDASGAAIVAAALAGTAAIAAGAVVIRKRS</sequence>
<gene>
    <name evidence="3" type="ORF">ERS852514_00489</name>
</gene>
<keyword evidence="2" id="KW-0812">Transmembrane</keyword>
<reference evidence="3 4" key="1">
    <citation type="submission" date="2015-09" db="EMBL/GenBank/DDBJ databases">
        <authorList>
            <consortium name="Pathogen Informatics"/>
        </authorList>
    </citation>
    <scope>NUCLEOTIDE SEQUENCE [LARGE SCALE GENOMIC DNA]</scope>
    <source>
        <strain evidence="3 4">2789STDY5834902</strain>
    </source>
</reference>
<dbReference type="Proteomes" id="UP000095454">
    <property type="component" value="Unassembled WGS sequence"/>
</dbReference>
<name>A0A174IVE8_9ACTN</name>
<evidence type="ECO:0000256" key="1">
    <source>
        <dbReference type="SAM" id="MobiDB-lite"/>
    </source>
</evidence>
<feature type="transmembrane region" description="Helical" evidence="2">
    <location>
        <begin position="565"/>
        <end position="585"/>
    </location>
</feature>
<organism evidence="3 4">
    <name type="scientific">Collinsella aerofaciens</name>
    <dbReference type="NCBI Taxonomy" id="74426"/>
    <lineage>
        <taxon>Bacteria</taxon>
        <taxon>Bacillati</taxon>
        <taxon>Actinomycetota</taxon>
        <taxon>Coriobacteriia</taxon>
        <taxon>Coriobacteriales</taxon>
        <taxon>Coriobacteriaceae</taxon>
        <taxon>Collinsella</taxon>
    </lineage>
</organism>
<evidence type="ECO:0000313" key="4">
    <source>
        <dbReference type="Proteomes" id="UP000095454"/>
    </source>
</evidence>
<dbReference type="EMBL" id="CZAQ01000005">
    <property type="protein sequence ID" value="CUO91364.1"/>
    <property type="molecule type" value="Genomic_DNA"/>
</dbReference>